<feature type="compositionally biased region" description="Polar residues" evidence="1">
    <location>
        <begin position="76"/>
        <end position="92"/>
    </location>
</feature>
<feature type="region of interest" description="Disordered" evidence="1">
    <location>
        <begin position="50"/>
        <end position="114"/>
    </location>
</feature>
<gene>
    <name evidence="2" type="ORF">OTI717_LOCUS7802</name>
</gene>
<protein>
    <submittedName>
        <fullName evidence="2">Uncharacterized protein</fullName>
    </submittedName>
</protein>
<comment type="caution">
    <text evidence="2">The sequence shown here is derived from an EMBL/GenBank/DDBJ whole genome shotgun (WGS) entry which is preliminary data.</text>
</comment>
<evidence type="ECO:0000256" key="1">
    <source>
        <dbReference type="SAM" id="MobiDB-lite"/>
    </source>
</evidence>
<dbReference type="EMBL" id="CAJOAX010000598">
    <property type="protein sequence ID" value="CAF3620942.1"/>
    <property type="molecule type" value="Genomic_DNA"/>
</dbReference>
<name>A0A818PCB3_9BILA</name>
<proteinExistence type="predicted"/>
<reference evidence="2" key="1">
    <citation type="submission" date="2021-02" db="EMBL/GenBank/DDBJ databases">
        <authorList>
            <person name="Nowell W R."/>
        </authorList>
    </citation>
    <scope>NUCLEOTIDE SEQUENCE</scope>
</reference>
<sequence>MNQFIDSFVDQMNIVHQKLQIDEPLNESYPGIDLNSYEFESWKNFLNIQTNKKSPKKSPAPSQDSSAVSKRAAISGTISQINNDSQQANSFAGTYPKPSSHFGHNPPPQSLSVSGPFSVLSAQVGAKIDVPRQITPSQTSLIQSLLTLHFKPSSHFGHNPPPQSSSVSGPFSVLSLQPSSHFGHNPPPQSSSVSGPFAVLSLQPSSHFGHNAPPQSSSVSGPFSVLSLQPSSHFGHNPPPQSSSVSGPFSVLSLQVGAKIDVPRQITPSQTSLIQSLLSLHFKPSSHLGHNAPPQSSSVSGPLSVLSLQVGAENDVPRQITPSQTSLIQSLLTLHFKPSSHFGHNPPPQSSSVSGPFSVLSLQLLISVPRQITPSQTSLIQSLLTLHFKPSSHFGHNPPPQSSSVSCPFTVLSTQVAAKIEDELYYFTFS</sequence>
<feature type="region of interest" description="Disordered" evidence="1">
    <location>
        <begin position="176"/>
        <end position="196"/>
    </location>
</feature>
<evidence type="ECO:0000313" key="2">
    <source>
        <dbReference type="EMBL" id="CAF3620942.1"/>
    </source>
</evidence>
<dbReference type="Proteomes" id="UP000663823">
    <property type="component" value="Unassembled WGS sequence"/>
</dbReference>
<evidence type="ECO:0000313" key="3">
    <source>
        <dbReference type="Proteomes" id="UP000663823"/>
    </source>
</evidence>
<feature type="compositionally biased region" description="Low complexity" evidence="1">
    <location>
        <begin position="57"/>
        <end position="66"/>
    </location>
</feature>
<organism evidence="2 3">
    <name type="scientific">Rotaria sordida</name>
    <dbReference type="NCBI Taxonomy" id="392033"/>
    <lineage>
        <taxon>Eukaryota</taxon>
        <taxon>Metazoa</taxon>
        <taxon>Spiralia</taxon>
        <taxon>Gnathifera</taxon>
        <taxon>Rotifera</taxon>
        <taxon>Eurotatoria</taxon>
        <taxon>Bdelloidea</taxon>
        <taxon>Philodinida</taxon>
        <taxon>Philodinidae</taxon>
        <taxon>Rotaria</taxon>
    </lineage>
</organism>
<accession>A0A818PCB3</accession>
<dbReference type="AlphaFoldDB" id="A0A818PCB3"/>